<dbReference type="SUPFAM" id="SSF143034">
    <property type="entry name" value="L35p-like"/>
    <property type="match status" value="1"/>
</dbReference>
<dbReference type="GO" id="GO:0003735">
    <property type="term" value="F:structural constituent of ribosome"/>
    <property type="evidence" value="ECO:0007669"/>
    <property type="project" value="InterPro"/>
</dbReference>
<dbReference type="FunFam" id="4.10.410.60:FF:000001">
    <property type="entry name" value="50S ribosomal protein L35"/>
    <property type="match status" value="1"/>
</dbReference>
<dbReference type="InterPro" id="IPR037229">
    <property type="entry name" value="Ribosomal_bL35_sf"/>
</dbReference>
<organism evidence="8 9">
    <name type="scientific">Salinibacter ruber</name>
    <dbReference type="NCBI Taxonomy" id="146919"/>
    <lineage>
        <taxon>Bacteria</taxon>
        <taxon>Pseudomonadati</taxon>
        <taxon>Rhodothermota</taxon>
        <taxon>Rhodothermia</taxon>
        <taxon>Rhodothermales</taxon>
        <taxon>Salinibacteraceae</taxon>
        <taxon>Salinibacter</taxon>
    </lineage>
</organism>
<gene>
    <name evidence="5" type="primary">rpmI</name>
    <name evidence="8" type="ORF">GGP99_000801</name>
</gene>
<dbReference type="GO" id="GO:0022625">
    <property type="term" value="C:cytosolic large ribosomal subunit"/>
    <property type="evidence" value="ECO:0007669"/>
    <property type="project" value="TreeGrafter"/>
</dbReference>
<evidence type="ECO:0000256" key="2">
    <source>
        <dbReference type="ARBA" id="ARBA00022980"/>
    </source>
</evidence>
<feature type="region of interest" description="Disordered" evidence="7">
    <location>
        <begin position="1"/>
        <end position="39"/>
    </location>
</feature>
<dbReference type="PANTHER" id="PTHR33343">
    <property type="entry name" value="54S RIBOSOMAL PROTEIN BL35M"/>
    <property type="match status" value="1"/>
</dbReference>
<dbReference type="InterPro" id="IPR018265">
    <property type="entry name" value="Ribosomal_bL35_CS"/>
</dbReference>
<dbReference type="PANTHER" id="PTHR33343:SF1">
    <property type="entry name" value="LARGE RIBOSOMAL SUBUNIT PROTEIN BL35M"/>
    <property type="match status" value="1"/>
</dbReference>
<dbReference type="PROSITE" id="PS00936">
    <property type="entry name" value="RIBOSOMAL_L35"/>
    <property type="match status" value="1"/>
</dbReference>
<keyword evidence="3 5" id="KW-0687">Ribonucleoprotein</keyword>
<dbReference type="AlphaFoldDB" id="A0AAW5P5W2"/>
<evidence type="ECO:0000256" key="3">
    <source>
        <dbReference type="ARBA" id="ARBA00023274"/>
    </source>
</evidence>
<evidence type="ECO:0000313" key="8">
    <source>
        <dbReference type="EMBL" id="MCS4156859.1"/>
    </source>
</evidence>
<evidence type="ECO:0000256" key="4">
    <source>
        <dbReference type="ARBA" id="ARBA00071664"/>
    </source>
</evidence>
<protein>
    <recommendedName>
        <fullName evidence="4 5">Large ribosomal subunit protein bL35</fullName>
    </recommendedName>
</protein>
<dbReference type="Pfam" id="PF01632">
    <property type="entry name" value="Ribosomal_L35p"/>
    <property type="match status" value="1"/>
</dbReference>
<evidence type="ECO:0000256" key="6">
    <source>
        <dbReference type="RuleBase" id="RU000568"/>
    </source>
</evidence>
<evidence type="ECO:0000313" key="9">
    <source>
        <dbReference type="Proteomes" id="UP001155110"/>
    </source>
</evidence>
<dbReference type="NCBIfam" id="TIGR00001">
    <property type="entry name" value="rpmI_bact"/>
    <property type="match status" value="1"/>
</dbReference>
<dbReference type="InterPro" id="IPR021137">
    <property type="entry name" value="Ribosomal_bL35-like"/>
</dbReference>
<evidence type="ECO:0000256" key="1">
    <source>
        <dbReference type="ARBA" id="ARBA00006598"/>
    </source>
</evidence>
<dbReference type="GO" id="GO:0006412">
    <property type="term" value="P:translation"/>
    <property type="evidence" value="ECO:0007669"/>
    <property type="project" value="UniProtKB-UniRule"/>
</dbReference>
<dbReference type="EMBL" id="JANTZM010000003">
    <property type="protein sequence ID" value="MCS4156859.1"/>
    <property type="molecule type" value="Genomic_DNA"/>
</dbReference>
<dbReference type="Proteomes" id="UP001155110">
    <property type="component" value="Unassembled WGS sequence"/>
</dbReference>
<name>A0AAW5P5W2_9BACT</name>
<accession>A0AAW5P5W2</accession>
<proteinExistence type="inferred from homology"/>
<dbReference type="Gene3D" id="4.10.410.60">
    <property type="match status" value="1"/>
</dbReference>
<dbReference type="InterPro" id="IPR001706">
    <property type="entry name" value="Ribosomal_bL35"/>
</dbReference>
<dbReference type="HAMAP" id="MF_00514">
    <property type="entry name" value="Ribosomal_bL35"/>
    <property type="match status" value="1"/>
</dbReference>
<evidence type="ECO:0000256" key="7">
    <source>
        <dbReference type="SAM" id="MobiDB-lite"/>
    </source>
</evidence>
<feature type="compositionally biased region" description="Basic residues" evidence="7">
    <location>
        <begin position="17"/>
        <end position="39"/>
    </location>
</feature>
<keyword evidence="2 5" id="KW-0689">Ribosomal protein</keyword>
<reference evidence="8" key="1">
    <citation type="submission" date="2022-08" db="EMBL/GenBank/DDBJ databases">
        <title>Genomic Encyclopedia of Type Strains, Phase V (KMG-V): Genome sequencing to study the core and pangenomes of soil and plant-associated prokaryotes.</title>
        <authorList>
            <person name="Whitman W."/>
        </authorList>
    </citation>
    <scope>NUCLEOTIDE SEQUENCE</scope>
    <source>
        <strain evidence="8">SP3002</strain>
    </source>
</reference>
<comment type="caution">
    <text evidence="8">The sequence shown here is derived from an EMBL/GenBank/DDBJ whole genome shotgun (WGS) entry which is preliminary data.</text>
</comment>
<evidence type="ECO:0000256" key="5">
    <source>
        <dbReference type="HAMAP-Rule" id="MF_00514"/>
    </source>
</evidence>
<dbReference type="PRINTS" id="PR00064">
    <property type="entry name" value="RIBOSOMALL35"/>
</dbReference>
<comment type="similarity">
    <text evidence="1 5 6">Belongs to the bacterial ribosomal protein bL35 family.</text>
</comment>
<sequence>MYFVNESPQGVAAMPKMKSHSGAKKRFKKTGNGKIKRKKANKGHLLTKKNAKRKRQLRKSVVVDDKANRDRIKRMLST</sequence>